<gene>
    <name evidence="1" type="ORF">D5086_028442</name>
</gene>
<protein>
    <submittedName>
        <fullName evidence="1">Uncharacterized protein</fullName>
    </submittedName>
</protein>
<accession>A0ACC4AY62</accession>
<proteinExistence type="predicted"/>
<evidence type="ECO:0000313" key="1">
    <source>
        <dbReference type="EMBL" id="KAL3571193.1"/>
    </source>
</evidence>
<reference evidence="1 2" key="1">
    <citation type="journal article" date="2024" name="Plant Biotechnol. J.">
        <title>Genome and CRISPR/Cas9 system of a widespread forest tree (Populus alba) in the world.</title>
        <authorList>
            <person name="Liu Y.J."/>
            <person name="Jiang P.F."/>
            <person name="Han X.M."/>
            <person name="Li X.Y."/>
            <person name="Wang H.M."/>
            <person name="Wang Y.J."/>
            <person name="Wang X.X."/>
            <person name="Zeng Q.Y."/>
        </authorList>
    </citation>
    <scope>NUCLEOTIDE SEQUENCE [LARGE SCALE GENOMIC DNA]</scope>
    <source>
        <strain evidence="2">cv. PAL-ZL1</strain>
    </source>
</reference>
<keyword evidence="2" id="KW-1185">Reference proteome</keyword>
<name>A0ACC4AY62_POPAL</name>
<dbReference type="Proteomes" id="UP000309997">
    <property type="component" value="Unassembled WGS sequence"/>
</dbReference>
<sequence>MCYHSIDKKLKSNYASEHYFFMNLRNSSFLTENPDEAHLFFIPLSCPPMKDQDALPRYKEMVIQNYVRALTIKYPYWNRTLGADHFFVSCHGIGNRATAAFPFLLKNAIRLVCSPSYDSNYIPHKDVSLPQILELSLPPERDGMWNETKLCFWAGSPNSEVRKNLRVHYKGLEEFEIHFVENVKRAFVLDTFQKEIYRSKFCICPRGKTQVGGVCLAESMAFGCVPVIMSDYYDLPFNDILDWNAFSVILKEDDVPIMGEILKGMPEDMFEKMRQNVLKVSKYFKWHFRPVKYDEFHMVMYELWKRRHVIRSAQKDLAAFELQQAYHSISKKQHLTLLSKSILPVLRRRDALLCPENGKLFITLLIRRPPDPRTQTMVVNGNFEERSNLPSKFRFNREAKGRRTVELKSDGGSGSIGDSRTQAGHGDEPGEEASVFSTAAMLPYSTLDEASAALGRNLTVAETLWFNYSAKKSDYYLFCHNILFLFLIFSVVPLPLFFTNLWRSAGLDKYKIQPKVKLSPSEEFKCYKDVTRMKQSQGMSGYLITTRRQKDFWLLA</sequence>
<comment type="caution">
    <text evidence="1">The sequence shown here is derived from an EMBL/GenBank/DDBJ whole genome shotgun (WGS) entry which is preliminary data.</text>
</comment>
<evidence type="ECO:0000313" key="2">
    <source>
        <dbReference type="Proteomes" id="UP000309997"/>
    </source>
</evidence>
<dbReference type="EMBL" id="RCHU02000015">
    <property type="protein sequence ID" value="KAL3571193.1"/>
    <property type="molecule type" value="Genomic_DNA"/>
</dbReference>
<organism evidence="1 2">
    <name type="scientific">Populus alba</name>
    <name type="common">White poplar</name>
    <dbReference type="NCBI Taxonomy" id="43335"/>
    <lineage>
        <taxon>Eukaryota</taxon>
        <taxon>Viridiplantae</taxon>
        <taxon>Streptophyta</taxon>
        <taxon>Embryophyta</taxon>
        <taxon>Tracheophyta</taxon>
        <taxon>Spermatophyta</taxon>
        <taxon>Magnoliopsida</taxon>
        <taxon>eudicotyledons</taxon>
        <taxon>Gunneridae</taxon>
        <taxon>Pentapetalae</taxon>
        <taxon>rosids</taxon>
        <taxon>fabids</taxon>
        <taxon>Malpighiales</taxon>
        <taxon>Salicaceae</taxon>
        <taxon>Saliceae</taxon>
        <taxon>Populus</taxon>
    </lineage>
</organism>